<proteinExistence type="predicted"/>
<dbReference type="Proteomes" id="UP001148312">
    <property type="component" value="Unassembled WGS sequence"/>
</dbReference>
<gene>
    <name evidence="2" type="ORF">N7539_001812</name>
</gene>
<evidence type="ECO:0000313" key="3">
    <source>
        <dbReference type="Proteomes" id="UP001148312"/>
    </source>
</evidence>
<reference evidence="2" key="1">
    <citation type="submission" date="2022-12" db="EMBL/GenBank/DDBJ databases">
        <authorList>
            <person name="Petersen C."/>
        </authorList>
    </citation>
    <scope>NUCLEOTIDE SEQUENCE</scope>
    <source>
        <strain evidence="2">IBT 30728</strain>
    </source>
</reference>
<accession>A0A9W9XHH2</accession>
<keyword evidence="1" id="KW-1133">Transmembrane helix</keyword>
<evidence type="ECO:0000256" key="1">
    <source>
        <dbReference type="SAM" id="Phobius"/>
    </source>
</evidence>
<protein>
    <submittedName>
        <fullName evidence="2">Uncharacterized protein</fullName>
    </submittedName>
</protein>
<reference evidence="2" key="2">
    <citation type="journal article" date="2023" name="IMA Fungus">
        <title>Comparative genomic study of the Penicillium genus elucidates a diverse pangenome and 15 lateral gene transfer events.</title>
        <authorList>
            <person name="Petersen C."/>
            <person name="Sorensen T."/>
            <person name="Nielsen M.R."/>
            <person name="Sondergaard T.E."/>
            <person name="Sorensen J.L."/>
            <person name="Fitzpatrick D.A."/>
            <person name="Frisvad J.C."/>
            <person name="Nielsen K.L."/>
        </authorList>
    </citation>
    <scope>NUCLEOTIDE SEQUENCE</scope>
    <source>
        <strain evidence="2">IBT 30728</strain>
    </source>
</reference>
<dbReference type="EMBL" id="JAPWDQ010000002">
    <property type="protein sequence ID" value="KAJ5493066.1"/>
    <property type="molecule type" value="Genomic_DNA"/>
</dbReference>
<dbReference type="GeneID" id="81621664"/>
<keyword evidence="1" id="KW-0812">Transmembrane</keyword>
<keyword evidence="1" id="KW-0472">Membrane</keyword>
<comment type="caution">
    <text evidence="2">The sequence shown here is derived from an EMBL/GenBank/DDBJ whole genome shotgun (WGS) entry which is preliminary data.</text>
</comment>
<organism evidence="2 3">
    <name type="scientific">Penicillium diatomitis</name>
    <dbReference type="NCBI Taxonomy" id="2819901"/>
    <lineage>
        <taxon>Eukaryota</taxon>
        <taxon>Fungi</taxon>
        <taxon>Dikarya</taxon>
        <taxon>Ascomycota</taxon>
        <taxon>Pezizomycotina</taxon>
        <taxon>Eurotiomycetes</taxon>
        <taxon>Eurotiomycetidae</taxon>
        <taxon>Eurotiales</taxon>
        <taxon>Aspergillaceae</taxon>
        <taxon>Penicillium</taxon>
    </lineage>
</organism>
<evidence type="ECO:0000313" key="2">
    <source>
        <dbReference type="EMBL" id="KAJ5493066.1"/>
    </source>
</evidence>
<sequence>MHSQEQIAIFPFALPDPVQHANPWAALARPQIIGNVESSSFSQWAICRPNSDVSTRVLYSSWNLGLKSTNVLAVRREENHAPTDTKASSSAPWPGIFFFLIFIHLFPAAVCTCICTPALLVLFGYDVIIHGFAVS</sequence>
<keyword evidence="3" id="KW-1185">Reference proteome</keyword>
<dbReference type="RefSeq" id="XP_056793446.1">
    <property type="nucleotide sequence ID" value="XM_056931415.1"/>
</dbReference>
<feature type="transmembrane region" description="Helical" evidence="1">
    <location>
        <begin position="96"/>
        <end position="125"/>
    </location>
</feature>
<dbReference type="AlphaFoldDB" id="A0A9W9XHH2"/>
<name>A0A9W9XHH2_9EURO</name>